<reference evidence="1 4" key="2">
    <citation type="submission" date="2020-08" db="EMBL/GenBank/DDBJ databases">
        <title>Sequencing the genomes of 1000 actinobacteria strains.</title>
        <authorList>
            <person name="Klenk H.-P."/>
        </authorList>
    </citation>
    <scope>NUCLEOTIDE SEQUENCE [LARGE SCALE GENOMIC DNA]</scope>
    <source>
        <strain evidence="1 4">DSM 16678</strain>
    </source>
</reference>
<keyword evidence="3" id="KW-1185">Reference proteome</keyword>
<dbReference type="AlphaFoldDB" id="A0A323VCY7"/>
<name>A0A323VCY7_9ACTN</name>
<accession>A0A323VCY7</accession>
<evidence type="ECO:0000313" key="3">
    <source>
        <dbReference type="Proteomes" id="UP000247602"/>
    </source>
</evidence>
<dbReference type="Proteomes" id="UP000580718">
    <property type="component" value="Unassembled WGS sequence"/>
</dbReference>
<comment type="caution">
    <text evidence="2">The sequence shown here is derived from an EMBL/GenBank/DDBJ whole genome shotgun (WGS) entry which is preliminary data.</text>
</comment>
<reference evidence="2 3" key="1">
    <citation type="submission" date="2018-06" db="EMBL/GenBank/DDBJ databases">
        <title>Draft genome sequence of Modestobacter versicolor CP153-2.</title>
        <authorList>
            <person name="Gundlapally S.R."/>
        </authorList>
    </citation>
    <scope>NUCLEOTIDE SEQUENCE [LARGE SCALE GENOMIC DNA]</scope>
    <source>
        <strain evidence="2 3">CP153-2</strain>
    </source>
</reference>
<evidence type="ECO:0000313" key="2">
    <source>
        <dbReference type="EMBL" id="PZA22762.1"/>
    </source>
</evidence>
<dbReference type="Proteomes" id="UP000247602">
    <property type="component" value="Unassembled WGS sequence"/>
</dbReference>
<dbReference type="RefSeq" id="WP_110550931.1">
    <property type="nucleotide sequence ID" value="NZ_JACIBU010000001.1"/>
</dbReference>
<evidence type="ECO:0000313" key="1">
    <source>
        <dbReference type="EMBL" id="MBB3676300.1"/>
    </source>
</evidence>
<proteinExistence type="predicted"/>
<protein>
    <submittedName>
        <fullName evidence="2">Uncharacterized protein</fullName>
    </submittedName>
</protein>
<dbReference type="EMBL" id="QKNV01000020">
    <property type="protein sequence ID" value="PZA22762.1"/>
    <property type="molecule type" value="Genomic_DNA"/>
</dbReference>
<organism evidence="2 3">
    <name type="scientific">Modestobacter versicolor</name>
    <dbReference type="NCBI Taxonomy" id="429133"/>
    <lineage>
        <taxon>Bacteria</taxon>
        <taxon>Bacillati</taxon>
        <taxon>Actinomycetota</taxon>
        <taxon>Actinomycetes</taxon>
        <taxon>Geodermatophilales</taxon>
        <taxon>Geodermatophilaceae</taxon>
        <taxon>Modestobacter</taxon>
    </lineage>
</organism>
<dbReference type="EMBL" id="JACIBU010000001">
    <property type="protein sequence ID" value="MBB3676300.1"/>
    <property type="molecule type" value="Genomic_DNA"/>
</dbReference>
<evidence type="ECO:0000313" key="4">
    <source>
        <dbReference type="Proteomes" id="UP000580718"/>
    </source>
</evidence>
<sequence length="78" mass="8332">MGESTTIELGGEQYLVQREGGALRLGRQVGGDTVWLDDIEVSRLPGPAQEALERGEHSDTTLQTALLGVVRAEVDRGA</sequence>
<dbReference type="OrthoDB" id="5194194at2"/>
<gene>
    <name evidence="2" type="ORF">DMO24_03350</name>
    <name evidence="1" type="ORF">FHX36_002035</name>
</gene>